<keyword evidence="4" id="KW-0479">Metal-binding</keyword>
<dbReference type="GO" id="GO:0046872">
    <property type="term" value="F:metal ion binding"/>
    <property type="evidence" value="ECO:0007669"/>
    <property type="project" value="UniProtKB-KW"/>
</dbReference>
<keyword evidence="3" id="KW-0808">Transferase</keyword>
<dbReference type="EMBL" id="CAUOFW020000806">
    <property type="protein sequence ID" value="CAK9137176.1"/>
    <property type="molecule type" value="Genomic_DNA"/>
</dbReference>
<dbReference type="AlphaFoldDB" id="A0ABC8QWP4"/>
<evidence type="ECO:0000313" key="7">
    <source>
        <dbReference type="Proteomes" id="UP001642360"/>
    </source>
</evidence>
<dbReference type="GO" id="GO:0032259">
    <property type="term" value="P:methylation"/>
    <property type="evidence" value="ECO:0007669"/>
    <property type="project" value="UniProtKB-KW"/>
</dbReference>
<evidence type="ECO:0000256" key="5">
    <source>
        <dbReference type="ARBA" id="ARBA00022842"/>
    </source>
</evidence>
<reference evidence="6 7" key="1">
    <citation type="submission" date="2024-02" db="EMBL/GenBank/DDBJ databases">
        <authorList>
            <person name="Vignale AGUSTIN F."/>
            <person name="Sosa J E."/>
            <person name="Modenutti C."/>
        </authorList>
    </citation>
    <scope>NUCLEOTIDE SEQUENCE [LARGE SCALE GENOMIC DNA]</scope>
</reference>
<name>A0ABC8QWP4_9AQUA</name>
<dbReference type="InterPro" id="IPR042086">
    <property type="entry name" value="MeTrfase_capping"/>
</dbReference>
<dbReference type="PANTHER" id="PTHR31009">
    <property type="entry name" value="S-ADENOSYL-L-METHIONINE:CARBOXYL METHYLTRANSFERASE FAMILY PROTEIN"/>
    <property type="match status" value="1"/>
</dbReference>
<accession>A0ABC8QWP4</accession>
<evidence type="ECO:0000256" key="4">
    <source>
        <dbReference type="ARBA" id="ARBA00022723"/>
    </source>
</evidence>
<evidence type="ECO:0000256" key="1">
    <source>
        <dbReference type="ARBA" id="ARBA00007967"/>
    </source>
</evidence>
<keyword evidence="7" id="KW-1185">Reference proteome</keyword>
<dbReference type="SUPFAM" id="SSF53335">
    <property type="entry name" value="S-adenosyl-L-methionine-dependent methyltransferases"/>
    <property type="match status" value="1"/>
</dbReference>
<evidence type="ECO:0000256" key="3">
    <source>
        <dbReference type="ARBA" id="ARBA00022679"/>
    </source>
</evidence>
<comment type="similarity">
    <text evidence="1">Belongs to the methyltransferase superfamily. Type-7 methyltransferase family.</text>
</comment>
<comment type="caution">
    <text evidence="6">The sequence shown here is derived from an EMBL/GenBank/DDBJ whole genome shotgun (WGS) entry which is preliminary data.</text>
</comment>
<dbReference type="InterPro" id="IPR029063">
    <property type="entry name" value="SAM-dependent_MTases_sf"/>
</dbReference>
<dbReference type="Gene3D" id="1.10.1200.270">
    <property type="entry name" value="Methyltransferase, alpha-helical capping domain"/>
    <property type="match status" value="1"/>
</dbReference>
<dbReference type="InterPro" id="IPR005299">
    <property type="entry name" value="MeTrfase_7"/>
</dbReference>
<dbReference type="Pfam" id="PF03492">
    <property type="entry name" value="Methyltransf_7"/>
    <property type="match status" value="1"/>
</dbReference>
<dbReference type="GO" id="GO:0008168">
    <property type="term" value="F:methyltransferase activity"/>
    <property type="evidence" value="ECO:0007669"/>
    <property type="project" value="UniProtKB-KW"/>
</dbReference>
<protein>
    <submittedName>
        <fullName evidence="6">LAMT/FAMT protein</fullName>
    </submittedName>
</protein>
<proteinExistence type="inferred from homology"/>
<dbReference type="Gene3D" id="3.40.50.150">
    <property type="entry name" value="Vaccinia Virus protein VP39"/>
    <property type="match status" value="1"/>
</dbReference>
<evidence type="ECO:0000313" key="6">
    <source>
        <dbReference type="EMBL" id="CAK9137176.1"/>
    </source>
</evidence>
<sequence>MASTPAQLVLQTLQYRSTISGYSSALFKAVKEMYSFLSLSSFPSYPPPTPPPPLAIGHHISTYPVNDHAITRYTMLYTSRHRKYHSRLSESISYPVTGVRCRDAQTRPLRACLGRNLKPCMEDEKPIKLPESYAMNGGDGTCSYAQNSSYQRGAVDGAQELIKEGVAAKLDIKQLSSSSSLNRFCIADFGCSTGPNTLLAVQVILEAVEQKFKSEKLTAQLPEFQVFFNDHILNDFNTLFQSLPPERRYRAAGVAGSFYRRVLPKASLHFAFSSSSLCWISELPEEILDSNSPAWNKGRIHYTGARKEVSEAYALQYAKDLDAFLHARAEELVGGGLMALLIPAVPNVMISSETTIGTEIDLLGSCLMDMAKMGSFSEAKVDSFNLPLYFPPIEELEALIEANTSFSLERMEIMNNPPKHVAMPSVRHRTLFLRACFEGLLENHFGSHIMDELFKRYSKKVAESSFTMNPDNDKSIFMLVLLKRKSESPETDSP</sequence>
<dbReference type="Proteomes" id="UP001642360">
    <property type="component" value="Unassembled WGS sequence"/>
</dbReference>
<evidence type="ECO:0000256" key="2">
    <source>
        <dbReference type="ARBA" id="ARBA00022603"/>
    </source>
</evidence>
<gene>
    <name evidence="6" type="primary">LAMT/FAMT</name>
    <name evidence="6" type="ORF">ILEXP_LOCUS4199</name>
</gene>
<keyword evidence="2" id="KW-0489">Methyltransferase</keyword>
<keyword evidence="5" id="KW-0460">Magnesium</keyword>
<organism evidence="6 7">
    <name type="scientific">Ilex paraguariensis</name>
    <name type="common">yerba mate</name>
    <dbReference type="NCBI Taxonomy" id="185542"/>
    <lineage>
        <taxon>Eukaryota</taxon>
        <taxon>Viridiplantae</taxon>
        <taxon>Streptophyta</taxon>
        <taxon>Embryophyta</taxon>
        <taxon>Tracheophyta</taxon>
        <taxon>Spermatophyta</taxon>
        <taxon>Magnoliopsida</taxon>
        <taxon>eudicotyledons</taxon>
        <taxon>Gunneridae</taxon>
        <taxon>Pentapetalae</taxon>
        <taxon>asterids</taxon>
        <taxon>campanulids</taxon>
        <taxon>Aquifoliales</taxon>
        <taxon>Aquifoliaceae</taxon>
        <taxon>Ilex</taxon>
    </lineage>
</organism>